<name>A0A918P369_9ACTN</name>
<proteinExistence type="inferred from homology"/>
<protein>
    <submittedName>
        <fullName evidence="2">Kanosamine kinase</fullName>
    </submittedName>
</protein>
<reference evidence="2" key="1">
    <citation type="journal article" date="2014" name="Int. J. Syst. Evol. Microbiol.">
        <title>Complete genome sequence of Corynebacterium casei LMG S-19264T (=DSM 44701T), isolated from a smear-ripened cheese.</title>
        <authorList>
            <consortium name="US DOE Joint Genome Institute (JGI-PGF)"/>
            <person name="Walter F."/>
            <person name="Albersmeier A."/>
            <person name="Kalinowski J."/>
            <person name="Ruckert C."/>
        </authorList>
    </citation>
    <scope>NUCLEOTIDE SEQUENCE</scope>
    <source>
        <strain evidence="2">JCM 4790</strain>
    </source>
</reference>
<comment type="caution">
    <text evidence="2">The sequence shown here is derived from an EMBL/GenBank/DDBJ whole genome shotgun (WGS) entry which is preliminary data.</text>
</comment>
<evidence type="ECO:0000313" key="2">
    <source>
        <dbReference type="EMBL" id="GGY16052.1"/>
    </source>
</evidence>
<dbReference type="Gene3D" id="3.30.420.40">
    <property type="match status" value="2"/>
</dbReference>
<dbReference type="RefSeq" id="WP_190195150.1">
    <property type="nucleotide sequence ID" value="NZ_BMVU01000105.1"/>
</dbReference>
<dbReference type="PANTHER" id="PTHR18964:SF149">
    <property type="entry name" value="BIFUNCTIONAL UDP-N-ACETYLGLUCOSAMINE 2-EPIMERASE_N-ACETYLMANNOSAMINE KINASE"/>
    <property type="match status" value="1"/>
</dbReference>
<keyword evidence="3" id="KW-1185">Reference proteome</keyword>
<keyword evidence="2" id="KW-0808">Transferase</keyword>
<comment type="similarity">
    <text evidence="1">Belongs to the ROK (NagC/XylR) family.</text>
</comment>
<dbReference type="SUPFAM" id="SSF53067">
    <property type="entry name" value="Actin-like ATPase domain"/>
    <property type="match status" value="1"/>
</dbReference>
<dbReference type="GO" id="GO:0016301">
    <property type="term" value="F:kinase activity"/>
    <property type="evidence" value="ECO:0007669"/>
    <property type="project" value="UniProtKB-KW"/>
</dbReference>
<dbReference type="PANTHER" id="PTHR18964">
    <property type="entry name" value="ROK (REPRESSOR, ORF, KINASE) FAMILY"/>
    <property type="match status" value="1"/>
</dbReference>
<keyword evidence="2" id="KW-0418">Kinase</keyword>
<sequence>MATATAARNLLGIDVGGTKVALRAEAADTSHARGAARTDRAAQHAQAVFRWPAARDARTDWAALTAEVAALRERWGGGFGAVGVAVPAAVDGDGRVTAWPGRPGWEGFALGSALRRLFPGTTVLWADDGDLAALAEATHAGCDHVVYLGVGTGVGGGVVHHGAPLPGPGRGSCEAGHLVVDRRGPRCDCGRRGCLQATASGPATLRRAAGLRGAPVDFAALRTGLAEGAAWADSAVEETCAALAAAFVSLGELFRPELAVLGGGFADALPGLADRVSAHAAGLSRPGFPAPPLRPAALGGLSSLHGALALARRHTQGDMR</sequence>
<dbReference type="Pfam" id="PF00480">
    <property type="entry name" value="ROK"/>
    <property type="match status" value="1"/>
</dbReference>
<evidence type="ECO:0000313" key="3">
    <source>
        <dbReference type="Proteomes" id="UP000619244"/>
    </source>
</evidence>
<gene>
    <name evidence="2" type="primary">rifN</name>
    <name evidence="2" type="ORF">GCM10010358_79780</name>
</gene>
<dbReference type="Proteomes" id="UP000619244">
    <property type="component" value="Unassembled WGS sequence"/>
</dbReference>
<organism evidence="2 3">
    <name type="scientific">Streptomyces minutiscleroticus</name>
    <dbReference type="NCBI Taxonomy" id="68238"/>
    <lineage>
        <taxon>Bacteria</taxon>
        <taxon>Bacillati</taxon>
        <taxon>Actinomycetota</taxon>
        <taxon>Actinomycetes</taxon>
        <taxon>Kitasatosporales</taxon>
        <taxon>Streptomycetaceae</taxon>
        <taxon>Streptomyces</taxon>
    </lineage>
</organism>
<dbReference type="InterPro" id="IPR000600">
    <property type="entry name" value="ROK"/>
</dbReference>
<reference evidence="2" key="2">
    <citation type="submission" date="2020-09" db="EMBL/GenBank/DDBJ databases">
        <authorList>
            <person name="Sun Q."/>
            <person name="Ohkuma M."/>
        </authorList>
    </citation>
    <scope>NUCLEOTIDE SEQUENCE</scope>
    <source>
        <strain evidence="2">JCM 4790</strain>
    </source>
</reference>
<dbReference type="EMBL" id="BMVU01000105">
    <property type="protein sequence ID" value="GGY16052.1"/>
    <property type="molecule type" value="Genomic_DNA"/>
</dbReference>
<accession>A0A918P369</accession>
<evidence type="ECO:0000256" key="1">
    <source>
        <dbReference type="ARBA" id="ARBA00006479"/>
    </source>
</evidence>
<dbReference type="InterPro" id="IPR043129">
    <property type="entry name" value="ATPase_NBD"/>
</dbReference>
<dbReference type="AlphaFoldDB" id="A0A918P369"/>